<dbReference type="AlphaFoldDB" id="E9HRI6"/>
<dbReference type="InParanoid" id="E9HRI6"/>
<dbReference type="KEGG" id="dpx:DAPPUDRAFT_332988"/>
<sequence length="518" mass="56711">MVDEEQRPREHPVEPSVNRTLEEKAGAVLSNADSKTITKITAKFDKYLKIKNEQTSSAVNSAAELKGVIQQDEGCSVLVKRCPVSASVSEIMNLFFPFVPIVSVKENSGASFLRSVFYAESLILQGEVVKLQAPSNDTIYDEDEVTLARFTYKSSENSSSSPDRSSIQLFAKDVPCAAEVKPQVVDVLADAVAVIGYNVIIVQSLASLTIPNLLKVKESTGYSYADTAADIVFVCNLVQLQNMGQKELYCLSTKLIDDLVLDHDPVDDHDPVVGQLVVNAEAVDDDAVDADGVDGVVGQLVEVEMVGQLVEVEICGPAYVDVANLGQLIDFVELSPGPIIGVSCKKEENGEDDKGDMETEEKENVEEYSDDYDMSWKIRGQKPESVGQLVYFVGNSDKQKEERFYDPSTGKVNTSCDIPPVLHFYEPRLSSFNLQNDTEVFPNTTLMVGKGEDYFRLLEYTCSSDSVVSENVVCEKDVGVEELSVRYAVPGKQSDGSDLCLLGLESNALIDIGFEEVM</sequence>
<dbReference type="HOGENOM" id="CLU_526051_0_0_1"/>
<dbReference type="EMBL" id="GL732736">
    <property type="protein sequence ID" value="EFX65657.1"/>
    <property type="molecule type" value="Genomic_DNA"/>
</dbReference>
<keyword evidence="3" id="KW-1185">Reference proteome</keyword>
<proteinExistence type="predicted"/>
<evidence type="ECO:0000313" key="2">
    <source>
        <dbReference type="EMBL" id="EFX65657.1"/>
    </source>
</evidence>
<gene>
    <name evidence="2" type="ORF">DAPPUDRAFT_332988</name>
</gene>
<reference evidence="2 3" key="1">
    <citation type="journal article" date="2011" name="Science">
        <title>The ecoresponsive genome of Daphnia pulex.</title>
        <authorList>
            <person name="Colbourne J.K."/>
            <person name="Pfrender M.E."/>
            <person name="Gilbert D."/>
            <person name="Thomas W.K."/>
            <person name="Tucker A."/>
            <person name="Oakley T.H."/>
            <person name="Tokishita S."/>
            <person name="Aerts A."/>
            <person name="Arnold G.J."/>
            <person name="Basu M.K."/>
            <person name="Bauer D.J."/>
            <person name="Caceres C.E."/>
            <person name="Carmel L."/>
            <person name="Casola C."/>
            <person name="Choi J.H."/>
            <person name="Detter J.C."/>
            <person name="Dong Q."/>
            <person name="Dusheyko S."/>
            <person name="Eads B.D."/>
            <person name="Frohlich T."/>
            <person name="Geiler-Samerotte K.A."/>
            <person name="Gerlach D."/>
            <person name="Hatcher P."/>
            <person name="Jogdeo S."/>
            <person name="Krijgsveld J."/>
            <person name="Kriventseva E.V."/>
            <person name="Kultz D."/>
            <person name="Laforsch C."/>
            <person name="Lindquist E."/>
            <person name="Lopez J."/>
            <person name="Manak J.R."/>
            <person name="Muller J."/>
            <person name="Pangilinan J."/>
            <person name="Patwardhan R.P."/>
            <person name="Pitluck S."/>
            <person name="Pritham E.J."/>
            <person name="Rechtsteiner A."/>
            <person name="Rho M."/>
            <person name="Rogozin I.B."/>
            <person name="Sakarya O."/>
            <person name="Salamov A."/>
            <person name="Schaack S."/>
            <person name="Shapiro H."/>
            <person name="Shiga Y."/>
            <person name="Skalitzky C."/>
            <person name="Smith Z."/>
            <person name="Souvorov A."/>
            <person name="Sung W."/>
            <person name="Tang Z."/>
            <person name="Tsuchiya D."/>
            <person name="Tu H."/>
            <person name="Vos H."/>
            <person name="Wang M."/>
            <person name="Wolf Y.I."/>
            <person name="Yamagata H."/>
            <person name="Yamada T."/>
            <person name="Ye Y."/>
            <person name="Shaw J.R."/>
            <person name="Andrews J."/>
            <person name="Crease T.J."/>
            <person name="Tang H."/>
            <person name="Lucas S.M."/>
            <person name="Robertson H.M."/>
            <person name="Bork P."/>
            <person name="Koonin E.V."/>
            <person name="Zdobnov E.M."/>
            <person name="Grigoriev I.V."/>
            <person name="Lynch M."/>
            <person name="Boore J.L."/>
        </authorList>
    </citation>
    <scope>NUCLEOTIDE SEQUENCE [LARGE SCALE GENOMIC DNA]</scope>
</reference>
<organism evidence="2 3">
    <name type="scientific">Daphnia pulex</name>
    <name type="common">Water flea</name>
    <dbReference type="NCBI Taxonomy" id="6669"/>
    <lineage>
        <taxon>Eukaryota</taxon>
        <taxon>Metazoa</taxon>
        <taxon>Ecdysozoa</taxon>
        <taxon>Arthropoda</taxon>
        <taxon>Crustacea</taxon>
        <taxon>Branchiopoda</taxon>
        <taxon>Diplostraca</taxon>
        <taxon>Cladocera</taxon>
        <taxon>Anomopoda</taxon>
        <taxon>Daphniidae</taxon>
        <taxon>Daphnia</taxon>
    </lineage>
</organism>
<evidence type="ECO:0000313" key="3">
    <source>
        <dbReference type="Proteomes" id="UP000000305"/>
    </source>
</evidence>
<protein>
    <submittedName>
        <fullName evidence="2">Uncharacterized protein</fullName>
    </submittedName>
</protein>
<feature type="compositionally biased region" description="Acidic residues" evidence="1">
    <location>
        <begin position="349"/>
        <end position="363"/>
    </location>
</feature>
<name>E9HRI6_DAPPU</name>
<accession>E9HRI6</accession>
<dbReference type="Proteomes" id="UP000000305">
    <property type="component" value="Unassembled WGS sequence"/>
</dbReference>
<evidence type="ECO:0000256" key="1">
    <source>
        <dbReference type="SAM" id="MobiDB-lite"/>
    </source>
</evidence>
<feature type="region of interest" description="Disordered" evidence="1">
    <location>
        <begin position="343"/>
        <end position="363"/>
    </location>
</feature>